<evidence type="ECO:0000256" key="5">
    <source>
        <dbReference type="HAMAP-Rule" id="MF_01334"/>
    </source>
</evidence>
<evidence type="ECO:0000256" key="1">
    <source>
        <dbReference type="ARBA" id="ARBA00022730"/>
    </source>
</evidence>
<dbReference type="GO" id="GO:0003735">
    <property type="term" value="F:structural constituent of ribosome"/>
    <property type="evidence" value="ECO:0007669"/>
    <property type="project" value="InterPro"/>
</dbReference>
<comment type="caution">
    <text evidence="9">The sequence shown here is derived from an EMBL/GenBank/DDBJ whole genome shotgun (WGS) entry which is preliminary data.</text>
</comment>
<dbReference type="InterPro" id="IPR020930">
    <property type="entry name" value="Ribosomal_uL5_bac-type"/>
</dbReference>
<keyword evidence="2 5" id="KW-0694">RNA-binding</keyword>
<dbReference type="RefSeq" id="WP_185180413.1">
    <property type="nucleotide sequence ID" value="NZ_CBCSEP010000022.1"/>
</dbReference>
<dbReference type="NCBIfam" id="TIGR00731">
    <property type="entry name" value="bL25_bact_ctc"/>
    <property type="match status" value="1"/>
</dbReference>
<dbReference type="Pfam" id="PF14693">
    <property type="entry name" value="Ribosomal_TL5_C"/>
    <property type="match status" value="1"/>
</dbReference>
<evidence type="ECO:0000313" key="9">
    <source>
        <dbReference type="EMBL" id="MBB6679146.1"/>
    </source>
</evidence>
<dbReference type="Gene3D" id="2.40.240.10">
    <property type="entry name" value="Ribosomal Protein L25, Chain P"/>
    <property type="match status" value="1"/>
</dbReference>
<evidence type="ECO:0000259" key="8">
    <source>
        <dbReference type="Pfam" id="PF14693"/>
    </source>
</evidence>
<dbReference type="CDD" id="cd00495">
    <property type="entry name" value="Ribosomal_L25_TL5_CTC"/>
    <property type="match status" value="1"/>
</dbReference>
<dbReference type="PANTHER" id="PTHR33284">
    <property type="entry name" value="RIBOSOMAL PROTEIN L25/GLN-TRNA SYNTHETASE, ANTI-CODON-BINDING DOMAIN-CONTAINING PROTEIN"/>
    <property type="match status" value="1"/>
</dbReference>
<evidence type="ECO:0000313" key="10">
    <source>
        <dbReference type="Proteomes" id="UP000574133"/>
    </source>
</evidence>
<comment type="function">
    <text evidence="5">This is one of the proteins that binds to the 5S RNA in the ribosome where it forms part of the central protuberance.</text>
</comment>
<feature type="compositionally biased region" description="Basic and acidic residues" evidence="6">
    <location>
        <begin position="201"/>
        <end position="214"/>
    </location>
</feature>
<organism evidence="9 10">
    <name type="scientific">Cohnella lubricantis</name>
    <dbReference type="NCBI Taxonomy" id="2163172"/>
    <lineage>
        <taxon>Bacteria</taxon>
        <taxon>Bacillati</taxon>
        <taxon>Bacillota</taxon>
        <taxon>Bacilli</taxon>
        <taxon>Bacillales</taxon>
        <taxon>Paenibacillaceae</taxon>
        <taxon>Cohnella</taxon>
    </lineage>
</organism>
<feature type="region of interest" description="Disordered" evidence="6">
    <location>
        <begin position="186"/>
        <end position="214"/>
    </location>
</feature>
<dbReference type="InterPro" id="IPR020056">
    <property type="entry name" value="Rbsml_bL25/Gln-tRNA_synth_N"/>
</dbReference>
<evidence type="ECO:0000256" key="2">
    <source>
        <dbReference type="ARBA" id="ARBA00022884"/>
    </source>
</evidence>
<dbReference type="GO" id="GO:0008097">
    <property type="term" value="F:5S rRNA binding"/>
    <property type="evidence" value="ECO:0007669"/>
    <property type="project" value="InterPro"/>
</dbReference>
<dbReference type="InterPro" id="IPR011035">
    <property type="entry name" value="Ribosomal_bL25/Gln-tRNA_synth"/>
</dbReference>
<dbReference type="PANTHER" id="PTHR33284:SF1">
    <property type="entry name" value="RIBOSOMAL PROTEIN L25_GLN-TRNA SYNTHETASE, ANTI-CODON-BINDING DOMAIN-CONTAINING PROTEIN"/>
    <property type="match status" value="1"/>
</dbReference>
<dbReference type="InterPro" id="IPR020057">
    <property type="entry name" value="Ribosomal_bL25_b-dom"/>
</dbReference>
<dbReference type="EMBL" id="JACJVN010000072">
    <property type="protein sequence ID" value="MBB6679146.1"/>
    <property type="molecule type" value="Genomic_DNA"/>
</dbReference>
<feature type="compositionally biased region" description="Acidic residues" evidence="6">
    <location>
        <begin position="188"/>
        <end position="200"/>
    </location>
</feature>
<dbReference type="Proteomes" id="UP000574133">
    <property type="component" value="Unassembled WGS sequence"/>
</dbReference>
<dbReference type="HAMAP" id="MF_01334">
    <property type="entry name" value="Ribosomal_bL25_CTC"/>
    <property type="match status" value="1"/>
</dbReference>
<dbReference type="InterPro" id="IPR001021">
    <property type="entry name" value="Ribosomal_bL25_long"/>
</dbReference>
<keyword evidence="4 5" id="KW-0687">Ribonucleoprotein</keyword>
<dbReference type="GO" id="GO:0006412">
    <property type="term" value="P:translation"/>
    <property type="evidence" value="ECO:0007669"/>
    <property type="project" value="UniProtKB-UniRule"/>
</dbReference>
<dbReference type="SUPFAM" id="SSF50715">
    <property type="entry name" value="Ribosomal protein L25-like"/>
    <property type="match status" value="1"/>
</dbReference>
<feature type="domain" description="Large ribosomal subunit protein bL25 beta" evidence="8">
    <location>
        <begin position="100"/>
        <end position="183"/>
    </location>
</feature>
<keyword evidence="3 5" id="KW-0689">Ribosomal protein</keyword>
<proteinExistence type="inferred from homology"/>
<accession>A0A841TFN2</accession>
<sequence length="214" mass="23399">MSTALQAQERTTITKSALRHLRQQGKVPGVVYGKGLAAPVSVALDAKDLALLLRTNPHSILEMNVPGRGSQPVLLTDIQRDSLSGQVLHVDFHQVNLNEKIQAEVRLDFQGKSPGEQEGGMLQIVLHELEVECLARDLPPSIPVDISLLEVGDHLTVADLKLPDGIKAALEMDTVVASVLAPQKDRTEEELEAMDDAAEENEQHRRAFEAVEKD</sequence>
<evidence type="ECO:0000256" key="4">
    <source>
        <dbReference type="ARBA" id="ARBA00023274"/>
    </source>
</evidence>
<evidence type="ECO:0000256" key="3">
    <source>
        <dbReference type="ARBA" id="ARBA00022980"/>
    </source>
</evidence>
<gene>
    <name evidence="5" type="primary">rplY</name>
    <name evidence="5" type="synonym">ctc</name>
    <name evidence="9" type="ORF">H4Q31_17795</name>
</gene>
<keyword evidence="10" id="KW-1185">Reference proteome</keyword>
<keyword evidence="1 5" id="KW-0699">rRNA-binding</keyword>
<evidence type="ECO:0000256" key="6">
    <source>
        <dbReference type="SAM" id="MobiDB-lite"/>
    </source>
</evidence>
<dbReference type="InterPro" id="IPR037121">
    <property type="entry name" value="Ribosomal_bL25_C"/>
</dbReference>
<feature type="domain" description="Large ribosomal subunit protein bL25 L25" evidence="7">
    <location>
        <begin position="5"/>
        <end position="92"/>
    </location>
</feature>
<comment type="subunit">
    <text evidence="5">Part of the 50S ribosomal subunit; part of the 5S rRNA/L5/L18/L25 subcomplex. Contacts the 5S rRNA. Binds to the 5S rRNA independently of L5 and L18.</text>
</comment>
<dbReference type="InterPro" id="IPR029751">
    <property type="entry name" value="Ribosomal_L25_dom"/>
</dbReference>
<dbReference type="Gene3D" id="2.170.120.20">
    <property type="entry name" value="Ribosomal protein L25, beta domain"/>
    <property type="match status" value="1"/>
</dbReference>
<dbReference type="Pfam" id="PF01386">
    <property type="entry name" value="Ribosomal_L25p"/>
    <property type="match status" value="1"/>
</dbReference>
<evidence type="ECO:0000259" key="7">
    <source>
        <dbReference type="Pfam" id="PF01386"/>
    </source>
</evidence>
<reference evidence="9 10" key="1">
    <citation type="submission" date="2020-08" db="EMBL/GenBank/DDBJ databases">
        <title>Cohnella phylogeny.</title>
        <authorList>
            <person name="Dunlap C."/>
        </authorList>
    </citation>
    <scope>NUCLEOTIDE SEQUENCE [LARGE SCALE GENOMIC DNA]</scope>
    <source>
        <strain evidence="9 10">DSM 103658</strain>
    </source>
</reference>
<protein>
    <recommendedName>
        <fullName evidence="5">Large ribosomal subunit protein bL25</fullName>
    </recommendedName>
    <alternativeName>
        <fullName evidence="5">General stress protein CTC</fullName>
    </alternativeName>
</protein>
<name>A0A841TFN2_9BACL</name>
<dbReference type="AlphaFoldDB" id="A0A841TFN2"/>
<comment type="similarity">
    <text evidence="5">Belongs to the bacterial ribosomal protein bL25 family. CTC subfamily.</text>
</comment>
<dbReference type="GO" id="GO:0022625">
    <property type="term" value="C:cytosolic large ribosomal subunit"/>
    <property type="evidence" value="ECO:0007669"/>
    <property type="project" value="TreeGrafter"/>
</dbReference>